<dbReference type="AlphaFoldDB" id="A0A084U8Q4"/>
<accession>A0A084U8Q4</accession>
<evidence type="ECO:0000313" key="4">
    <source>
        <dbReference type="Proteomes" id="UP000053675"/>
    </source>
</evidence>
<feature type="transmembrane region" description="Helical" evidence="1">
    <location>
        <begin position="200"/>
        <end position="218"/>
    </location>
</feature>
<feature type="transmembrane region" description="Helical" evidence="1">
    <location>
        <begin position="316"/>
        <end position="339"/>
    </location>
</feature>
<dbReference type="EMBL" id="JMQM01000001">
    <property type="protein sequence ID" value="KFB09340.1"/>
    <property type="molecule type" value="Genomic_DNA"/>
</dbReference>
<evidence type="ECO:0000313" key="3">
    <source>
        <dbReference type="EMBL" id="KFB09340.1"/>
    </source>
</evidence>
<dbReference type="eggNOG" id="COG3333">
    <property type="taxonomic scope" value="Bacteria"/>
</dbReference>
<feature type="transmembrane region" description="Helical" evidence="1">
    <location>
        <begin position="145"/>
        <end position="162"/>
    </location>
</feature>
<keyword evidence="1" id="KW-0472">Membrane</keyword>
<protein>
    <submittedName>
        <fullName evidence="3">Tricarboxylate transport membrane protein TctA</fullName>
    </submittedName>
</protein>
<dbReference type="PATRIC" id="fig|472175.3.peg.368"/>
<feature type="domain" description="DUF112" evidence="2">
    <location>
        <begin position="19"/>
        <end position="439"/>
    </location>
</feature>
<feature type="transmembrane region" description="Helical" evidence="1">
    <location>
        <begin position="254"/>
        <end position="283"/>
    </location>
</feature>
<gene>
    <name evidence="3" type="ORF">EL18_00355</name>
</gene>
<feature type="transmembrane region" description="Helical" evidence="1">
    <location>
        <begin position="467"/>
        <end position="491"/>
    </location>
</feature>
<dbReference type="Proteomes" id="UP000053675">
    <property type="component" value="Unassembled WGS sequence"/>
</dbReference>
<keyword evidence="1" id="KW-1133">Transmembrane helix</keyword>
<dbReference type="Pfam" id="PF01970">
    <property type="entry name" value="TctA"/>
    <property type="match status" value="1"/>
</dbReference>
<dbReference type="InterPro" id="IPR002823">
    <property type="entry name" value="DUF112_TM"/>
</dbReference>
<keyword evidence="4" id="KW-1185">Reference proteome</keyword>
<feature type="transmembrane region" description="Helical" evidence="1">
    <location>
        <begin position="59"/>
        <end position="79"/>
    </location>
</feature>
<dbReference type="PANTHER" id="PTHR35342">
    <property type="entry name" value="TRICARBOXYLIC TRANSPORT PROTEIN"/>
    <property type="match status" value="1"/>
</dbReference>
<feature type="transmembrane region" description="Helical" evidence="1">
    <location>
        <begin position="20"/>
        <end position="47"/>
    </location>
</feature>
<sequence length="500" mass="52146">MFDVFLQGAAAALDIYCVLLVFGGVALGIVFGSVPGLTASMGLILCLPLTFTMPALHGLSLLCGLFIGGISGGLIPAILMNLPGTPGSVATLFDGYPMAMKGEAKKALSAAVLFSFLGTLFGIIVLAIFAPMLARFALRFTPFEYFAVSFFALSLIASLSAGSMIKGFISGVIGIAFAMVGMSPVGGIERMTAGQVDLQSGFAMVPFLVGLFAISELLHDAGKGPARATMHKLGTTTKEIGLKLADVMGNIRTWFVASTVGTGIGILPGIGVSTAGLTGYLAAKKTSRRGDQYGTGIVDGVAASESANNACIGGALVPLLALGIPGDTVASILLGAFIMNNIQPGPLLFLTQGELVYGIFTSLVIASVAMAVFMFALMPVFIRIVRTPKNVLMPLVVVMCLVGAFGLNNRAFDVWSMVMFGGLGFALRTFGFPLQPAVLGFILGPIVETNFYRALTASKGDYSEFLIRPISGTFLALSLIFIALPLFSALYTRFRPVNQS</sequence>
<keyword evidence="1" id="KW-0812">Transmembrane</keyword>
<feature type="transmembrane region" description="Helical" evidence="1">
    <location>
        <begin position="168"/>
        <end position="188"/>
    </location>
</feature>
<proteinExistence type="predicted"/>
<evidence type="ECO:0000256" key="1">
    <source>
        <dbReference type="SAM" id="Phobius"/>
    </source>
</evidence>
<dbReference type="OrthoDB" id="9806425at2"/>
<feature type="transmembrane region" description="Helical" evidence="1">
    <location>
        <begin position="107"/>
        <end position="133"/>
    </location>
</feature>
<dbReference type="PANTHER" id="PTHR35342:SF5">
    <property type="entry name" value="TRICARBOXYLIC TRANSPORT PROTEIN"/>
    <property type="match status" value="1"/>
</dbReference>
<reference evidence="3 4" key="1">
    <citation type="submission" date="2014-05" db="EMBL/GenBank/DDBJ databases">
        <title>Draft Genome Sequence of Nitratireductor basaltis Strain UMTGB225, A Marine Bacterium Isolated from Green Barrel Tunicate.</title>
        <authorList>
            <person name="Gan H.Y."/>
        </authorList>
    </citation>
    <scope>NUCLEOTIDE SEQUENCE [LARGE SCALE GENOMIC DNA]</scope>
    <source>
        <strain evidence="3 4">UMTGB225</strain>
    </source>
</reference>
<organism evidence="3 4">
    <name type="scientific">Nitratireductor basaltis</name>
    <dbReference type="NCBI Taxonomy" id="472175"/>
    <lineage>
        <taxon>Bacteria</taxon>
        <taxon>Pseudomonadati</taxon>
        <taxon>Pseudomonadota</taxon>
        <taxon>Alphaproteobacteria</taxon>
        <taxon>Hyphomicrobiales</taxon>
        <taxon>Phyllobacteriaceae</taxon>
        <taxon>Nitratireductor</taxon>
    </lineage>
</organism>
<feature type="transmembrane region" description="Helical" evidence="1">
    <location>
        <begin position="359"/>
        <end position="382"/>
    </location>
</feature>
<evidence type="ECO:0000259" key="2">
    <source>
        <dbReference type="Pfam" id="PF01970"/>
    </source>
</evidence>
<name>A0A084U8Q4_9HYPH</name>
<feature type="transmembrane region" description="Helical" evidence="1">
    <location>
        <begin position="391"/>
        <end position="408"/>
    </location>
</feature>
<dbReference type="STRING" id="472175.EL18_00355"/>
<comment type="caution">
    <text evidence="3">The sequence shown here is derived from an EMBL/GenBank/DDBJ whole genome shotgun (WGS) entry which is preliminary data.</text>
</comment>